<name>A0ABT4G7R2_9BACL</name>
<dbReference type="Pfam" id="PF00782">
    <property type="entry name" value="DSPc"/>
    <property type="match status" value="1"/>
</dbReference>
<gene>
    <name evidence="2" type="ORF">M5X19_04745</name>
</gene>
<dbReference type="Gene3D" id="3.90.190.10">
    <property type="entry name" value="Protein tyrosine phosphatase superfamily"/>
    <property type="match status" value="1"/>
</dbReference>
<organism evidence="2 3">
    <name type="scientific">Paenibacillus alginolyticus</name>
    <dbReference type="NCBI Taxonomy" id="59839"/>
    <lineage>
        <taxon>Bacteria</taxon>
        <taxon>Bacillati</taxon>
        <taxon>Bacillota</taxon>
        <taxon>Bacilli</taxon>
        <taxon>Bacillales</taxon>
        <taxon>Paenibacillaceae</taxon>
        <taxon>Paenibacillus</taxon>
    </lineage>
</organism>
<evidence type="ECO:0000259" key="1">
    <source>
        <dbReference type="PROSITE" id="PS50056"/>
    </source>
</evidence>
<dbReference type="PANTHER" id="PTHR47216:SF4">
    <property type="entry name" value="OS01G0859400 PROTEIN"/>
    <property type="match status" value="1"/>
</dbReference>
<keyword evidence="3" id="KW-1185">Reference proteome</keyword>
<dbReference type="SUPFAM" id="SSF52799">
    <property type="entry name" value="(Phosphotyrosine protein) phosphatases II"/>
    <property type="match status" value="1"/>
</dbReference>
<comment type="caution">
    <text evidence="2">The sequence shown here is derived from an EMBL/GenBank/DDBJ whole genome shotgun (WGS) entry which is preliminary data.</text>
</comment>
<dbReference type="PROSITE" id="PS50056">
    <property type="entry name" value="TYR_PHOSPHATASE_2"/>
    <property type="match status" value="1"/>
</dbReference>
<proteinExistence type="predicted"/>
<dbReference type="PROSITE" id="PS00383">
    <property type="entry name" value="TYR_PHOSPHATASE_1"/>
    <property type="match status" value="1"/>
</dbReference>
<dbReference type="PANTHER" id="PTHR47216">
    <property type="match status" value="1"/>
</dbReference>
<reference evidence="2 3" key="1">
    <citation type="submission" date="2022-05" db="EMBL/GenBank/DDBJ databases">
        <title>Genome Sequencing of Bee-Associated Microbes.</title>
        <authorList>
            <person name="Dunlap C."/>
        </authorList>
    </citation>
    <scope>NUCLEOTIDE SEQUENCE [LARGE SCALE GENOMIC DNA]</scope>
    <source>
        <strain evidence="2 3">NRRL B-14421</strain>
    </source>
</reference>
<evidence type="ECO:0000313" key="2">
    <source>
        <dbReference type="EMBL" id="MCY9692221.1"/>
    </source>
</evidence>
<dbReference type="InterPro" id="IPR000340">
    <property type="entry name" value="Dual-sp_phosphatase_cat-dom"/>
</dbReference>
<dbReference type="Proteomes" id="UP001527099">
    <property type="component" value="Unassembled WGS sequence"/>
</dbReference>
<dbReference type="InterPro" id="IPR016130">
    <property type="entry name" value="Tyr_Pase_AS"/>
</dbReference>
<sequence>MPNNYQSLHENKIFFGGAADVEDMVKNEGVEVIVDLRGEATECAFPSPNVQWIQVPLGDNSEEPEEQLFQQAISHVIEAYKSGKKVGFHCGGGKGRTGTVAVGTLLTLGRAQSIEEAEELAKSIRPVVSVKAPQRESLERIFSK</sequence>
<dbReference type="InterPro" id="IPR029021">
    <property type="entry name" value="Prot-tyrosine_phosphatase-like"/>
</dbReference>
<dbReference type="InterPro" id="IPR000387">
    <property type="entry name" value="Tyr_Pase_dom"/>
</dbReference>
<feature type="domain" description="Tyrosine specific protein phosphatases" evidence="1">
    <location>
        <begin position="67"/>
        <end position="136"/>
    </location>
</feature>
<protein>
    <submittedName>
        <fullName evidence="2">Dual specificity protein phosphatase family protein</fullName>
    </submittedName>
</protein>
<accession>A0ABT4G7R2</accession>
<dbReference type="EMBL" id="JAMDMX010000011">
    <property type="protein sequence ID" value="MCY9692221.1"/>
    <property type="molecule type" value="Genomic_DNA"/>
</dbReference>
<evidence type="ECO:0000313" key="3">
    <source>
        <dbReference type="Proteomes" id="UP001527099"/>
    </source>
</evidence>
<dbReference type="RefSeq" id="WP_268613811.1">
    <property type="nucleotide sequence ID" value="NZ_JAMDMX010000011.1"/>
</dbReference>